<name>A0A6B8TEH6_9CORY</name>
<dbReference type="InterPro" id="IPR023214">
    <property type="entry name" value="HAD_sf"/>
</dbReference>
<dbReference type="SUPFAM" id="SSF56784">
    <property type="entry name" value="HAD-like"/>
    <property type="match status" value="1"/>
</dbReference>
<sequence length="301" mass="32000">MRETPTRPAVPGDLRSPDFPAAPADLRLVVVDMDGTLLDEDGRLPADLPRILDRLRAEGIVFAPASGRQYATLRDMFAGVRSDSGATVDSYIAENGNVVVRDGELTAAEGMDPALVDEVIDAVRAARADGMPMGLIVCHPECAYVEIDQPGFNDEAAKYYHSRELVDDLHAVNDGAIKLAIFDDRGSELAAAPMMHDLVGGRLEVAVSGACWVDMMVPGSHKGHAVRALQERLGVTAAQTAIFGDFLNDLQMMSAGDMSFAMANAHPDIKAAANYLAPSNTEAGVVVTLDRLLDEAAAARS</sequence>
<evidence type="ECO:0000313" key="2">
    <source>
        <dbReference type="Proteomes" id="UP000426857"/>
    </source>
</evidence>
<proteinExistence type="predicted"/>
<dbReference type="PANTHER" id="PTHR10000:SF53">
    <property type="entry name" value="5-AMINO-6-(5-PHOSPHO-D-RIBITYLAMINO)URACIL PHOSPHATASE YBJI-RELATED"/>
    <property type="match status" value="1"/>
</dbReference>
<dbReference type="InterPro" id="IPR036412">
    <property type="entry name" value="HAD-like_sf"/>
</dbReference>
<gene>
    <name evidence="1" type="ORF">FOB82_02215</name>
</gene>
<dbReference type="SFLD" id="SFLDS00003">
    <property type="entry name" value="Haloacid_Dehalogenase"/>
    <property type="match status" value="1"/>
</dbReference>
<dbReference type="EMBL" id="CP046322">
    <property type="protein sequence ID" value="QGS33934.1"/>
    <property type="molecule type" value="Genomic_DNA"/>
</dbReference>
<reference evidence="1 2" key="1">
    <citation type="submission" date="2019-11" db="EMBL/GenBank/DDBJ databases">
        <title>FDA dAtabase for Regulatory Grade micrObial Sequences (FDA-ARGOS): Supporting development and validation of Infectious Disease Dx tests.</title>
        <authorList>
            <person name="Kerrigan L."/>
            <person name="Long C."/>
            <person name="Tallon L."/>
            <person name="Sadzewicz L."/>
            <person name="Vavikolanu K."/>
            <person name="Mehta A."/>
            <person name="Aluvathingal J."/>
            <person name="Nadendla S."/>
            <person name="Yan Y."/>
            <person name="Sichtig H."/>
        </authorList>
    </citation>
    <scope>NUCLEOTIDE SEQUENCE [LARGE SCALE GENOMIC DNA]</scope>
    <source>
        <strain evidence="1 2">FDAARGOS_674</strain>
    </source>
</reference>
<dbReference type="GO" id="GO:0000287">
    <property type="term" value="F:magnesium ion binding"/>
    <property type="evidence" value="ECO:0007669"/>
    <property type="project" value="TreeGrafter"/>
</dbReference>
<dbReference type="Pfam" id="PF08282">
    <property type="entry name" value="Hydrolase_3"/>
    <property type="match status" value="1"/>
</dbReference>
<dbReference type="SFLD" id="SFLDG01140">
    <property type="entry name" value="C2.B:_Phosphomannomutase_and_P"/>
    <property type="match status" value="1"/>
</dbReference>
<keyword evidence="1" id="KW-0378">Hydrolase</keyword>
<dbReference type="AlphaFoldDB" id="A0A6B8TEH6"/>
<dbReference type="GO" id="GO:0016791">
    <property type="term" value="F:phosphatase activity"/>
    <property type="evidence" value="ECO:0007669"/>
    <property type="project" value="UniProtKB-ARBA"/>
</dbReference>
<dbReference type="Gene3D" id="3.30.1240.10">
    <property type="match status" value="1"/>
</dbReference>
<dbReference type="PANTHER" id="PTHR10000">
    <property type="entry name" value="PHOSPHOSERINE PHOSPHATASE"/>
    <property type="match status" value="1"/>
</dbReference>
<dbReference type="RefSeq" id="WP_155867643.1">
    <property type="nucleotide sequence ID" value="NZ_CP046322.1"/>
</dbReference>
<dbReference type="Gene3D" id="3.40.50.1000">
    <property type="entry name" value="HAD superfamily/HAD-like"/>
    <property type="match status" value="1"/>
</dbReference>
<accession>A0A6B8TEH6</accession>
<protein>
    <submittedName>
        <fullName evidence="1">HAD hydrolase family protein</fullName>
    </submittedName>
</protein>
<organism evidence="1 2">
    <name type="scientific">Corynebacterium xerosis</name>
    <dbReference type="NCBI Taxonomy" id="1725"/>
    <lineage>
        <taxon>Bacteria</taxon>
        <taxon>Bacillati</taxon>
        <taxon>Actinomycetota</taxon>
        <taxon>Actinomycetes</taxon>
        <taxon>Mycobacteriales</taxon>
        <taxon>Corynebacteriaceae</taxon>
        <taxon>Corynebacterium</taxon>
    </lineage>
</organism>
<evidence type="ECO:0000313" key="1">
    <source>
        <dbReference type="EMBL" id="QGS33934.1"/>
    </source>
</evidence>
<dbReference type="Proteomes" id="UP000426857">
    <property type="component" value="Chromosome"/>
</dbReference>
<dbReference type="KEGG" id="cxe:FOB82_02215"/>
<dbReference type="GO" id="GO:0005829">
    <property type="term" value="C:cytosol"/>
    <property type="evidence" value="ECO:0007669"/>
    <property type="project" value="TreeGrafter"/>
</dbReference>
<dbReference type="CDD" id="cd07518">
    <property type="entry name" value="HAD_YbiV-Like"/>
    <property type="match status" value="1"/>
</dbReference>